<accession>A0A4Y2TIA5</accession>
<dbReference type="OrthoDB" id="10431955at2759"/>
<proteinExistence type="predicted"/>
<organism evidence="2 3">
    <name type="scientific">Araneus ventricosus</name>
    <name type="common">Orbweaver spider</name>
    <name type="synonym">Epeira ventricosa</name>
    <dbReference type="NCBI Taxonomy" id="182803"/>
    <lineage>
        <taxon>Eukaryota</taxon>
        <taxon>Metazoa</taxon>
        <taxon>Ecdysozoa</taxon>
        <taxon>Arthropoda</taxon>
        <taxon>Chelicerata</taxon>
        <taxon>Arachnida</taxon>
        <taxon>Araneae</taxon>
        <taxon>Araneomorphae</taxon>
        <taxon>Entelegynae</taxon>
        <taxon>Araneoidea</taxon>
        <taxon>Araneidae</taxon>
        <taxon>Araneus</taxon>
    </lineage>
</organism>
<feature type="region of interest" description="Disordered" evidence="1">
    <location>
        <begin position="15"/>
        <end position="65"/>
    </location>
</feature>
<evidence type="ECO:0000313" key="3">
    <source>
        <dbReference type="Proteomes" id="UP000499080"/>
    </source>
</evidence>
<evidence type="ECO:0000256" key="1">
    <source>
        <dbReference type="SAM" id="MobiDB-lite"/>
    </source>
</evidence>
<dbReference type="Proteomes" id="UP000499080">
    <property type="component" value="Unassembled WGS sequence"/>
</dbReference>
<evidence type="ECO:0000313" key="2">
    <source>
        <dbReference type="EMBL" id="GBN99971.1"/>
    </source>
</evidence>
<feature type="compositionally biased region" description="Basic and acidic residues" evidence="1">
    <location>
        <begin position="16"/>
        <end position="63"/>
    </location>
</feature>
<dbReference type="EMBL" id="BGPR01028670">
    <property type="protein sequence ID" value="GBN99971.1"/>
    <property type="molecule type" value="Genomic_DNA"/>
</dbReference>
<keyword evidence="3" id="KW-1185">Reference proteome</keyword>
<sequence>MSDIDIDDLFSVFDDSSSKKPKQNDRISVKQEKDPQKVSDFLKEITEGKRSHDNEDDSAESKKLKVSNILDDINPEEFSSRIQVHVVETVEACLHEVTS</sequence>
<gene>
    <name evidence="2" type="ORF">AVEN_224480_1</name>
</gene>
<protein>
    <submittedName>
        <fullName evidence="2">Uncharacterized protein</fullName>
    </submittedName>
</protein>
<reference evidence="2 3" key="1">
    <citation type="journal article" date="2019" name="Sci. Rep.">
        <title>Orb-weaving spider Araneus ventricosus genome elucidates the spidroin gene catalogue.</title>
        <authorList>
            <person name="Kono N."/>
            <person name="Nakamura H."/>
            <person name="Ohtoshi R."/>
            <person name="Moran D.A.P."/>
            <person name="Shinohara A."/>
            <person name="Yoshida Y."/>
            <person name="Fujiwara M."/>
            <person name="Mori M."/>
            <person name="Tomita M."/>
            <person name="Arakawa K."/>
        </authorList>
    </citation>
    <scope>NUCLEOTIDE SEQUENCE [LARGE SCALE GENOMIC DNA]</scope>
</reference>
<dbReference type="AlphaFoldDB" id="A0A4Y2TIA5"/>
<comment type="caution">
    <text evidence="2">The sequence shown here is derived from an EMBL/GenBank/DDBJ whole genome shotgun (WGS) entry which is preliminary data.</text>
</comment>
<name>A0A4Y2TIA5_ARAVE</name>